<accession>A0A9W9YPZ9</accession>
<proteinExistence type="predicted"/>
<dbReference type="Pfam" id="PF06839">
    <property type="entry name" value="Zn_ribbon_GRF"/>
    <property type="match status" value="1"/>
</dbReference>
<dbReference type="GO" id="GO:0008270">
    <property type="term" value="F:zinc ion binding"/>
    <property type="evidence" value="ECO:0007669"/>
    <property type="project" value="UniProtKB-KW"/>
</dbReference>
<evidence type="ECO:0000256" key="1">
    <source>
        <dbReference type="ARBA" id="ARBA00022723"/>
    </source>
</evidence>
<dbReference type="Proteomes" id="UP001163046">
    <property type="component" value="Unassembled WGS sequence"/>
</dbReference>
<protein>
    <submittedName>
        <fullName evidence="6">ERI1 exoribonuclease 2</fullName>
    </submittedName>
</protein>
<name>A0A9W9YPZ9_9CNID</name>
<dbReference type="InterPro" id="IPR010666">
    <property type="entry name" value="Znf_GRF"/>
</dbReference>
<keyword evidence="1" id="KW-0479">Metal-binding</keyword>
<sequence length="184" mass="20047">MQCTLLGCNNRQMSLGVGHSESVTVNQPCKPSNIEPKAVTTPSLRIPVNKSSLTDRQQQKEVTRKDNLMKTLSATTAKNYPMRLNKPFTTPMGKPKPFTPPLVRTKPNSPATPPTVCFNGGGVTPPLCQCGRRTRRRSVVNPGPNQGRAFFACSLNHGRSGLGANANNKTSKSGCGFFRWEIHL</sequence>
<dbReference type="EMBL" id="MU827307">
    <property type="protein sequence ID" value="KAJ7362075.1"/>
    <property type="molecule type" value="Genomic_DNA"/>
</dbReference>
<gene>
    <name evidence="6" type="primary">ERI2_2</name>
    <name evidence="6" type="ORF">OS493_013164</name>
</gene>
<evidence type="ECO:0000256" key="2">
    <source>
        <dbReference type="ARBA" id="ARBA00022771"/>
    </source>
</evidence>
<keyword evidence="2 4" id="KW-0863">Zinc-finger</keyword>
<keyword evidence="3" id="KW-0862">Zinc</keyword>
<evidence type="ECO:0000313" key="7">
    <source>
        <dbReference type="Proteomes" id="UP001163046"/>
    </source>
</evidence>
<dbReference type="PROSITE" id="PS51999">
    <property type="entry name" value="ZF_GRF"/>
    <property type="match status" value="1"/>
</dbReference>
<feature type="domain" description="GRF-type" evidence="5">
    <location>
        <begin position="128"/>
        <end position="184"/>
    </location>
</feature>
<evidence type="ECO:0000313" key="6">
    <source>
        <dbReference type="EMBL" id="KAJ7362075.1"/>
    </source>
</evidence>
<evidence type="ECO:0000256" key="4">
    <source>
        <dbReference type="PROSITE-ProRule" id="PRU01343"/>
    </source>
</evidence>
<organism evidence="6 7">
    <name type="scientific">Desmophyllum pertusum</name>
    <dbReference type="NCBI Taxonomy" id="174260"/>
    <lineage>
        <taxon>Eukaryota</taxon>
        <taxon>Metazoa</taxon>
        <taxon>Cnidaria</taxon>
        <taxon>Anthozoa</taxon>
        <taxon>Hexacorallia</taxon>
        <taxon>Scleractinia</taxon>
        <taxon>Caryophylliina</taxon>
        <taxon>Caryophylliidae</taxon>
        <taxon>Desmophyllum</taxon>
    </lineage>
</organism>
<evidence type="ECO:0000259" key="5">
    <source>
        <dbReference type="PROSITE" id="PS51999"/>
    </source>
</evidence>
<dbReference type="OrthoDB" id="448399at2759"/>
<reference evidence="6" key="1">
    <citation type="submission" date="2023-01" db="EMBL/GenBank/DDBJ databases">
        <title>Genome assembly of the deep-sea coral Lophelia pertusa.</title>
        <authorList>
            <person name="Herrera S."/>
            <person name="Cordes E."/>
        </authorList>
    </citation>
    <scope>NUCLEOTIDE SEQUENCE</scope>
    <source>
        <strain evidence="6">USNM1676648</strain>
        <tissue evidence="6">Polyp</tissue>
    </source>
</reference>
<keyword evidence="7" id="KW-1185">Reference proteome</keyword>
<dbReference type="AlphaFoldDB" id="A0A9W9YPZ9"/>
<comment type="caution">
    <text evidence="6">The sequence shown here is derived from an EMBL/GenBank/DDBJ whole genome shotgun (WGS) entry which is preliminary data.</text>
</comment>
<evidence type="ECO:0000256" key="3">
    <source>
        <dbReference type="ARBA" id="ARBA00022833"/>
    </source>
</evidence>